<accession>A0A935JYY9</accession>
<dbReference type="Pfam" id="PF05869">
    <property type="entry name" value="Dam"/>
    <property type="match status" value="1"/>
</dbReference>
<reference evidence="1 2" key="1">
    <citation type="submission" date="2020-10" db="EMBL/GenBank/DDBJ databases">
        <title>Connecting structure to function with the recovery of over 1000 high-quality activated sludge metagenome-assembled genomes encoding full-length rRNA genes using long-read sequencing.</title>
        <authorList>
            <person name="Singleton C.M."/>
            <person name="Petriglieri F."/>
            <person name="Kristensen J.M."/>
            <person name="Kirkegaard R.H."/>
            <person name="Michaelsen T.Y."/>
            <person name="Andersen M.H."/>
            <person name="Karst S.M."/>
            <person name="Dueholm M.S."/>
            <person name="Nielsen P.H."/>
            <person name="Albertsen M."/>
        </authorList>
    </citation>
    <scope>NUCLEOTIDE SEQUENCE [LARGE SCALE GENOMIC DNA]</scope>
    <source>
        <strain evidence="1">EsbW_18-Q3-R4-48_BATAC.463</strain>
    </source>
</reference>
<dbReference type="GO" id="GO:0032259">
    <property type="term" value="P:methylation"/>
    <property type="evidence" value="ECO:0007669"/>
    <property type="project" value="UniProtKB-KW"/>
</dbReference>
<organism evidence="1 2">
    <name type="scientific">Candidatus Dechloromonas phosphorivorans</name>
    <dbReference type="NCBI Taxonomy" id="2899244"/>
    <lineage>
        <taxon>Bacteria</taxon>
        <taxon>Pseudomonadati</taxon>
        <taxon>Pseudomonadota</taxon>
        <taxon>Betaproteobacteria</taxon>
        <taxon>Rhodocyclales</taxon>
        <taxon>Azonexaceae</taxon>
        <taxon>Dechloromonas</taxon>
    </lineage>
</organism>
<sequence length="183" mass="20159">MGLSGHQSAAMKNDEWLTPPEILRALGTFDLDPCAPAVRPWETAARHYTVQDDGLALPWAGRVWCNPPFGREAVKWLRRMRDHGNGIALIPARTETAMFYETIWGAADGVLFLKGRPHFHYVCGRRADFNSGAPIALVAYGSDNLEALRKSGLGFVVVGHNVVGKGRCASVYRAASSDRRERP</sequence>
<gene>
    <name evidence="1" type="ORF">IPJ38_16225</name>
</gene>
<proteinExistence type="predicted"/>
<dbReference type="EMBL" id="JADJMS010000045">
    <property type="protein sequence ID" value="MBK7416408.1"/>
    <property type="molecule type" value="Genomic_DNA"/>
</dbReference>
<keyword evidence="1" id="KW-0489">Methyltransferase</keyword>
<protein>
    <submittedName>
        <fullName evidence="1">Adenine methyltransferase</fullName>
    </submittedName>
</protein>
<keyword evidence="1" id="KW-0808">Transferase</keyword>
<name>A0A935JYY9_9RHOO</name>
<dbReference type="GO" id="GO:0003677">
    <property type="term" value="F:DNA binding"/>
    <property type="evidence" value="ECO:0007669"/>
    <property type="project" value="InterPro"/>
</dbReference>
<dbReference type="Proteomes" id="UP000739411">
    <property type="component" value="Unassembled WGS sequence"/>
</dbReference>
<dbReference type="AlphaFoldDB" id="A0A935JYY9"/>
<dbReference type="InterPro" id="IPR008593">
    <property type="entry name" value="Dam_MeTrfase"/>
</dbReference>
<evidence type="ECO:0000313" key="2">
    <source>
        <dbReference type="Proteomes" id="UP000739411"/>
    </source>
</evidence>
<comment type="caution">
    <text evidence="1">The sequence shown here is derived from an EMBL/GenBank/DDBJ whole genome shotgun (WGS) entry which is preliminary data.</text>
</comment>
<evidence type="ECO:0000313" key="1">
    <source>
        <dbReference type="EMBL" id="MBK7416408.1"/>
    </source>
</evidence>
<dbReference type="GO" id="GO:0009007">
    <property type="term" value="F:site-specific DNA-methyltransferase (adenine-specific) activity"/>
    <property type="evidence" value="ECO:0007669"/>
    <property type="project" value="InterPro"/>
</dbReference>
<dbReference type="GO" id="GO:0009307">
    <property type="term" value="P:DNA restriction-modification system"/>
    <property type="evidence" value="ECO:0007669"/>
    <property type="project" value="InterPro"/>
</dbReference>